<dbReference type="GO" id="GO:0080115">
    <property type="term" value="F:myosin XI tail binding"/>
    <property type="evidence" value="ECO:0007669"/>
    <property type="project" value="UniProtKB-ARBA"/>
</dbReference>
<keyword evidence="3" id="KW-1133">Transmembrane helix</keyword>
<feature type="coiled-coil region" evidence="5">
    <location>
        <begin position="69"/>
        <end position="128"/>
    </location>
</feature>
<dbReference type="EnsemblPlants" id="KRG96316">
    <property type="protein sequence ID" value="KRG96316"/>
    <property type="gene ID" value="GLYMA_19G202800"/>
</dbReference>
<dbReference type="SMR" id="A0A0R0EQ84"/>
<dbReference type="EnsemblPlants" id="KRG96317">
    <property type="protein sequence ID" value="KRG96317"/>
    <property type="gene ID" value="GLYMA_19G202800"/>
</dbReference>
<sequence length="580" mass="66349">MDLESSGDSVKCCKHCECGCSDCSMAAQSSGNWLRSVKRKHKQLEQGGQFSAPGPDCDPVAHVEIGNECDALREAVSSQQKSIKDLYEELEEERNAASSAANETMTMILRLQREKAELQLEARQFKRFVEERTSHDQQELLALDELLYKREQAIHSLTCEVQAYKHRLMSFGITESEAEGDQYKFPPYEYPPLRCNAMHASSDDNDEIDIDKYAFGETPKDRLRNLESRISQMERSPTYSQMDGEFSGKNILEKVIVGQSPRWAKHSRKFSCDSSSLCPEYMIDSPSFRKIDEDLSNLKKVDNASEAGDDMIDKVYTIDSEFKAGASVYDDYATTPRDFVNHADFEDPYVKKLCMRLQELEADRESMRQAIISMRTDKAQLILLKEIAQELCKEMSQQKKMTARSFISSFSFLTVFKWIASIVFWRKKAHQINVPGLKVARVWRWQCTSQPLTLSMQSGLNLQVVGGEGDTAKGRGRHQNAVVLPLEPVATQNAMRSLFQLFFFNNLNRLSEIKSELGKKFNPHVMCRLSRLEIFISSPQWRGSEHKFGCQGFDVQCVKLNILVIYCININITFWFTRPT</sequence>
<gene>
    <name evidence="8" type="primary">LOC100797605</name>
    <name evidence="7" type="ORF">GLYMA_19G202800</name>
</gene>
<evidence type="ECO:0000256" key="3">
    <source>
        <dbReference type="ARBA" id="ARBA00022989"/>
    </source>
</evidence>
<dbReference type="Gramene" id="KRG96317">
    <property type="protein sequence ID" value="KRG96317"/>
    <property type="gene ID" value="GLYMA_19G202800"/>
</dbReference>
<dbReference type="GO" id="GO:0016020">
    <property type="term" value="C:membrane"/>
    <property type="evidence" value="ECO:0007669"/>
    <property type="project" value="UniProtKB-SubCell"/>
</dbReference>
<dbReference type="EMBL" id="CM000852">
    <property type="protein sequence ID" value="KRG96316.1"/>
    <property type="molecule type" value="Genomic_DNA"/>
</dbReference>
<dbReference type="STRING" id="3847.A0A0R0EQ84"/>
<dbReference type="Gramene" id="KRG96316">
    <property type="protein sequence ID" value="KRG96316"/>
    <property type="gene ID" value="GLYMA_19G202800"/>
</dbReference>
<dbReference type="InterPro" id="IPR007656">
    <property type="entry name" value="GTD-bd"/>
</dbReference>
<evidence type="ECO:0000313" key="9">
    <source>
        <dbReference type="Proteomes" id="UP000008827"/>
    </source>
</evidence>
<evidence type="ECO:0000256" key="2">
    <source>
        <dbReference type="ARBA" id="ARBA00022692"/>
    </source>
</evidence>
<evidence type="ECO:0000313" key="8">
    <source>
        <dbReference type="EnsemblPlants" id="KRG96316"/>
    </source>
</evidence>
<feature type="coiled-coil region" evidence="5">
    <location>
        <begin position="350"/>
        <end position="377"/>
    </location>
</feature>
<reference evidence="7 8" key="1">
    <citation type="journal article" date="2010" name="Nature">
        <title>Genome sequence of the palaeopolyploid soybean.</title>
        <authorList>
            <person name="Schmutz J."/>
            <person name="Cannon S.B."/>
            <person name="Schlueter J."/>
            <person name="Ma J."/>
            <person name="Mitros T."/>
            <person name="Nelson W."/>
            <person name="Hyten D.L."/>
            <person name="Song Q."/>
            <person name="Thelen J.J."/>
            <person name="Cheng J."/>
            <person name="Xu D."/>
            <person name="Hellsten U."/>
            <person name="May G.D."/>
            <person name="Yu Y."/>
            <person name="Sakurai T."/>
            <person name="Umezawa T."/>
            <person name="Bhattacharyya M.K."/>
            <person name="Sandhu D."/>
            <person name="Valliyodan B."/>
            <person name="Lindquist E."/>
            <person name="Peto M."/>
            <person name="Grant D."/>
            <person name="Shu S."/>
            <person name="Goodstein D."/>
            <person name="Barry K."/>
            <person name="Futrell-Griggs M."/>
            <person name="Abernathy B."/>
            <person name="Du J."/>
            <person name="Tian Z."/>
            <person name="Zhu L."/>
            <person name="Gill N."/>
            <person name="Joshi T."/>
            <person name="Libault M."/>
            <person name="Sethuraman A."/>
            <person name="Zhang X.-C."/>
            <person name="Shinozaki K."/>
            <person name="Nguyen H.T."/>
            <person name="Wing R.A."/>
            <person name="Cregan P."/>
            <person name="Specht J."/>
            <person name="Grimwood J."/>
            <person name="Rokhsar D."/>
            <person name="Stacey G."/>
            <person name="Shoemaker R.C."/>
            <person name="Jackson S.A."/>
        </authorList>
    </citation>
    <scope>NUCLEOTIDE SEQUENCE</scope>
    <source>
        <strain evidence="8">cv. Williams 82</strain>
        <tissue evidence="7">Callus</tissue>
    </source>
</reference>
<name>A0A0R0EQ84_SOYBN</name>
<evidence type="ECO:0000256" key="1">
    <source>
        <dbReference type="ARBA" id="ARBA00004370"/>
    </source>
</evidence>
<dbReference type="PANTHER" id="PTHR31422">
    <property type="entry name" value="BNAANNG28530D PROTEIN"/>
    <property type="match status" value="1"/>
</dbReference>
<feature type="domain" description="GTD-binding" evidence="6">
    <location>
        <begin position="67"/>
        <end position="165"/>
    </location>
</feature>
<dbReference type="EMBL" id="CM000852">
    <property type="protein sequence ID" value="KRG96317.1"/>
    <property type="molecule type" value="Genomic_DNA"/>
</dbReference>
<dbReference type="ExpressionAtlas" id="A0A0R0EQ84">
    <property type="expression patterns" value="baseline and differential"/>
</dbReference>
<organism evidence="7">
    <name type="scientific">Glycine max</name>
    <name type="common">Soybean</name>
    <name type="synonym">Glycine hispida</name>
    <dbReference type="NCBI Taxonomy" id="3847"/>
    <lineage>
        <taxon>Eukaryota</taxon>
        <taxon>Viridiplantae</taxon>
        <taxon>Streptophyta</taxon>
        <taxon>Embryophyta</taxon>
        <taxon>Tracheophyta</taxon>
        <taxon>Spermatophyta</taxon>
        <taxon>Magnoliopsida</taxon>
        <taxon>eudicotyledons</taxon>
        <taxon>Gunneridae</taxon>
        <taxon>Pentapetalae</taxon>
        <taxon>rosids</taxon>
        <taxon>fabids</taxon>
        <taxon>Fabales</taxon>
        <taxon>Fabaceae</taxon>
        <taxon>Papilionoideae</taxon>
        <taxon>50 kb inversion clade</taxon>
        <taxon>NPAAA clade</taxon>
        <taxon>indigoferoid/millettioid clade</taxon>
        <taxon>Phaseoleae</taxon>
        <taxon>Glycine</taxon>
        <taxon>Glycine subgen. Soja</taxon>
    </lineage>
</organism>
<dbReference type="PANTHER" id="PTHR31422:SF0">
    <property type="entry name" value="MYOSIN-BINDING PROTEIN 7"/>
    <property type="match status" value="1"/>
</dbReference>
<dbReference type="Pfam" id="PF04576">
    <property type="entry name" value="Zein-binding"/>
    <property type="match status" value="1"/>
</dbReference>
<evidence type="ECO:0000256" key="4">
    <source>
        <dbReference type="ARBA" id="ARBA00023136"/>
    </source>
</evidence>
<dbReference type="PROSITE" id="PS51775">
    <property type="entry name" value="GTD_BINDING"/>
    <property type="match status" value="1"/>
</dbReference>
<dbReference type="Proteomes" id="UP000008827">
    <property type="component" value="Chromosome 19"/>
</dbReference>
<comment type="subcellular location">
    <subcellularLocation>
        <location evidence="1">Membrane</location>
    </subcellularLocation>
</comment>
<evidence type="ECO:0000313" key="7">
    <source>
        <dbReference type="EMBL" id="KRG96317.1"/>
    </source>
</evidence>
<keyword evidence="9" id="KW-1185">Reference proteome</keyword>
<keyword evidence="2" id="KW-0812">Transmembrane</keyword>
<protein>
    <recommendedName>
        <fullName evidence="6">GTD-binding domain-containing protein</fullName>
    </recommendedName>
</protein>
<dbReference type="AlphaFoldDB" id="A0A0R0EQ84"/>
<proteinExistence type="predicted"/>
<reference evidence="8" key="2">
    <citation type="submission" date="2018-02" db="UniProtKB">
        <authorList>
            <consortium name="EnsemblPlants"/>
        </authorList>
    </citation>
    <scope>IDENTIFICATION</scope>
    <source>
        <strain evidence="8">Williams 82</strain>
    </source>
</reference>
<accession>A0A0R0EQ84</accession>
<evidence type="ECO:0000256" key="5">
    <source>
        <dbReference type="SAM" id="Coils"/>
    </source>
</evidence>
<evidence type="ECO:0000259" key="6">
    <source>
        <dbReference type="PROSITE" id="PS51775"/>
    </source>
</evidence>
<reference evidence="7" key="3">
    <citation type="submission" date="2018-07" db="EMBL/GenBank/DDBJ databases">
        <title>WGS assembly of Glycine max.</title>
        <authorList>
            <person name="Schmutz J."/>
            <person name="Cannon S."/>
            <person name="Schlueter J."/>
            <person name="Ma J."/>
            <person name="Mitros T."/>
            <person name="Nelson W."/>
            <person name="Hyten D."/>
            <person name="Song Q."/>
            <person name="Thelen J."/>
            <person name="Cheng J."/>
            <person name="Xu D."/>
            <person name="Hellsten U."/>
            <person name="May G."/>
            <person name="Yu Y."/>
            <person name="Sakurai T."/>
            <person name="Umezawa T."/>
            <person name="Bhattacharyya M."/>
            <person name="Sandhu D."/>
            <person name="Valliyodan B."/>
            <person name="Lindquist E."/>
            <person name="Peto M."/>
            <person name="Grant D."/>
            <person name="Shu S."/>
            <person name="Goodstein D."/>
            <person name="Barry K."/>
            <person name="Futrell-Griggs M."/>
            <person name="Abernathy B."/>
            <person name="Du J."/>
            <person name="Tian Z."/>
            <person name="Zhu L."/>
            <person name="Gill N."/>
            <person name="Joshi T."/>
            <person name="Libault M."/>
            <person name="Sethuraman A."/>
            <person name="Zhang X."/>
            <person name="Shinozaki K."/>
            <person name="Nguyen H."/>
            <person name="Wing R."/>
            <person name="Cregan P."/>
            <person name="Specht J."/>
            <person name="Grimwood J."/>
            <person name="Rokhsar D."/>
            <person name="Stacey G."/>
            <person name="Shoemaker R."/>
            <person name="Jackson S."/>
        </authorList>
    </citation>
    <scope>NUCLEOTIDE SEQUENCE</scope>
    <source>
        <tissue evidence="7">Callus</tissue>
    </source>
</reference>
<keyword evidence="4" id="KW-0472">Membrane</keyword>
<keyword evidence="5" id="KW-0175">Coiled coil</keyword>